<evidence type="ECO:0000256" key="6">
    <source>
        <dbReference type="ARBA" id="ARBA00022723"/>
    </source>
</evidence>
<sequence length="343" mass="39979">MKALKFLTILTLPITVYISFTNMGWLTLLPLLVFFGLVPLLELLFKPDKNNFNKEQEAQEKVNRLYTYILYAMVPIQLVFLVWFLSIMKDTQLTILEYIGKISAMGLLCGVIGINVGHELGHRNNRFDELLGEILLLTSLNTHFLPYHNAGHHFNVATPKDAATARRNEIVYLFWIRSHFQSYYQAWEVENTRLKNSERSWFHLQNRMLIYTLCNILLLAGIFFLFGLKALLAFITAAVFGILLLETVNYIEHYGLLRKQNEKGRYERVKRTHSWNSDHRIGMLMLFNLSRHSDHHYNGSKHYQLLKSLPESPQMPTGYPGMMLVALVPPLWFSIMNKKIQDL</sequence>
<protein>
    <submittedName>
        <fullName evidence="14">Alkane 1-monooxygenase</fullName>
    </submittedName>
</protein>
<keyword evidence="5 12" id="KW-0812">Transmembrane</keyword>
<evidence type="ECO:0000256" key="8">
    <source>
        <dbReference type="ARBA" id="ARBA00023002"/>
    </source>
</evidence>
<evidence type="ECO:0000256" key="11">
    <source>
        <dbReference type="ARBA" id="ARBA00023136"/>
    </source>
</evidence>
<keyword evidence="7 12" id="KW-1133">Transmembrane helix</keyword>
<dbReference type="InterPro" id="IPR005804">
    <property type="entry name" value="FA_desaturase_dom"/>
</dbReference>
<feature type="transmembrane region" description="Helical" evidence="12">
    <location>
        <begin position="65"/>
        <end position="86"/>
    </location>
</feature>
<evidence type="ECO:0000256" key="3">
    <source>
        <dbReference type="ARBA" id="ARBA00022475"/>
    </source>
</evidence>
<evidence type="ECO:0000256" key="12">
    <source>
        <dbReference type="SAM" id="Phobius"/>
    </source>
</evidence>
<dbReference type="GO" id="GO:0004497">
    <property type="term" value="F:monooxygenase activity"/>
    <property type="evidence" value="ECO:0007669"/>
    <property type="project" value="UniProtKB-KW"/>
</dbReference>
<accession>A0AB33L2K1</accession>
<feature type="transmembrane region" description="Helical" evidence="12">
    <location>
        <begin position="208"/>
        <end position="226"/>
    </location>
</feature>
<evidence type="ECO:0000256" key="7">
    <source>
        <dbReference type="ARBA" id="ARBA00022989"/>
    </source>
</evidence>
<keyword evidence="10" id="KW-0503">Monooxygenase</keyword>
<dbReference type="AlphaFoldDB" id="A0AB33L2K1"/>
<feature type="transmembrane region" description="Helical" evidence="12">
    <location>
        <begin position="232"/>
        <end position="251"/>
    </location>
</feature>
<name>A0AB33L2K1_9FLAO</name>
<evidence type="ECO:0000256" key="9">
    <source>
        <dbReference type="ARBA" id="ARBA00023004"/>
    </source>
</evidence>
<feature type="transmembrane region" description="Helical" evidence="12">
    <location>
        <begin position="98"/>
        <end position="117"/>
    </location>
</feature>
<reference evidence="14" key="1">
    <citation type="submission" date="2024-08" db="EMBL/GenBank/DDBJ databases">
        <title>Whole genome sequence of Tenacibaculum sp. strain pbs-1 associated with black-spot shell disease in Akoya pearl oysters.</title>
        <authorList>
            <person name="Sakatoku A."/>
            <person name="Suzuki T."/>
            <person name="Hatano K."/>
            <person name="Seki M."/>
            <person name="Tanaka D."/>
            <person name="Nakamura S."/>
            <person name="Suzuki N."/>
            <person name="Isshiki T."/>
        </authorList>
    </citation>
    <scope>NUCLEOTIDE SEQUENCE</scope>
    <source>
        <strain evidence="14">Pbs-1</strain>
    </source>
</reference>
<evidence type="ECO:0000256" key="4">
    <source>
        <dbReference type="ARBA" id="ARBA00022519"/>
    </source>
</evidence>
<evidence type="ECO:0000313" key="14">
    <source>
        <dbReference type="EMBL" id="BFP69125.1"/>
    </source>
</evidence>
<dbReference type="PANTHER" id="PTHR38674:SF1">
    <property type="entry name" value="ALKANE 1-MONOOXYGENASE 1"/>
    <property type="match status" value="1"/>
</dbReference>
<evidence type="ECO:0000256" key="10">
    <source>
        <dbReference type="ARBA" id="ARBA00023033"/>
    </source>
</evidence>
<dbReference type="Pfam" id="PF00487">
    <property type="entry name" value="FA_desaturase"/>
    <property type="match status" value="1"/>
</dbReference>
<organism evidence="14">
    <name type="scientific">Tenacibaculum sp. Pbs-1</name>
    <dbReference type="NCBI Taxonomy" id="3238748"/>
    <lineage>
        <taxon>Bacteria</taxon>
        <taxon>Pseudomonadati</taxon>
        <taxon>Bacteroidota</taxon>
        <taxon>Flavobacteriia</taxon>
        <taxon>Flavobacteriales</taxon>
        <taxon>Flavobacteriaceae</taxon>
        <taxon>Tenacibaculum</taxon>
    </lineage>
</organism>
<dbReference type="GO" id="GO:0046872">
    <property type="term" value="F:metal ion binding"/>
    <property type="evidence" value="ECO:0007669"/>
    <property type="project" value="UniProtKB-KW"/>
</dbReference>
<dbReference type="GO" id="GO:0005886">
    <property type="term" value="C:plasma membrane"/>
    <property type="evidence" value="ECO:0007669"/>
    <property type="project" value="UniProtKB-SubCell"/>
</dbReference>
<keyword evidence="4" id="KW-0997">Cell inner membrane</keyword>
<evidence type="ECO:0000256" key="5">
    <source>
        <dbReference type="ARBA" id="ARBA00022692"/>
    </source>
</evidence>
<evidence type="ECO:0000259" key="13">
    <source>
        <dbReference type="Pfam" id="PF00487"/>
    </source>
</evidence>
<gene>
    <name evidence="14" type="ORF">Pbs1_24680</name>
</gene>
<keyword evidence="9" id="KW-0408">Iron</keyword>
<evidence type="ECO:0000256" key="2">
    <source>
        <dbReference type="ARBA" id="ARBA00010823"/>
    </source>
</evidence>
<evidence type="ECO:0000256" key="1">
    <source>
        <dbReference type="ARBA" id="ARBA00004429"/>
    </source>
</evidence>
<keyword evidence="11 12" id="KW-0472">Membrane</keyword>
<dbReference type="CDD" id="cd03512">
    <property type="entry name" value="Alkane-hydroxylase"/>
    <property type="match status" value="1"/>
</dbReference>
<comment type="subcellular location">
    <subcellularLocation>
        <location evidence="1">Cell inner membrane</location>
        <topology evidence="1">Multi-pass membrane protein</topology>
    </subcellularLocation>
</comment>
<dbReference type="EMBL" id="AP035888">
    <property type="protein sequence ID" value="BFP69125.1"/>
    <property type="molecule type" value="Genomic_DNA"/>
</dbReference>
<comment type="similarity">
    <text evidence="2">Belongs to the fatty acid desaturase type 1 family. AlkB subfamily.</text>
</comment>
<feature type="transmembrane region" description="Helical" evidence="12">
    <location>
        <begin position="23"/>
        <end position="45"/>
    </location>
</feature>
<dbReference type="InterPro" id="IPR033885">
    <property type="entry name" value="AlkB/XylM"/>
</dbReference>
<dbReference type="PANTHER" id="PTHR38674">
    <property type="entry name" value="ALKANE 1-MONOOXYGENASE 1"/>
    <property type="match status" value="1"/>
</dbReference>
<proteinExistence type="inferred from homology"/>
<feature type="domain" description="Fatty acid desaturase" evidence="13">
    <location>
        <begin position="105"/>
        <end position="318"/>
    </location>
</feature>
<keyword evidence="6" id="KW-0479">Metal-binding</keyword>
<keyword evidence="3" id="KW-1003">Cell membrane</keyword>
<keyword evidence="8" id="KW-0560">Oxidoreductase</keyword>
<dbReference type="GO" id="GO:0006629">
    <property type="term" value="P:lipid metabolic process"/>
    <property type="evidence" value="ECO:0007669"/>
    <property type="project" value="InterPro"/>
</dbReference>